<dbReference type="Gene3D" id="2.40.40.20">
    <property type="match status" value="1"/>
</dbReference>
<dbReference type="PANTHER" id="PTHR30420:SF1">
    <property type="entry name" value="ARGININE N-SUCCINYLTRANSFERASE"/>
    <property type="match status" value="1"/>
</dbReference>
<dbReference type="InterPro" id="IPR016181">
    <property type="entry name" value="Acyl_CoA_acyltransferase"/>
</dbReference>
<evidence type="ECO:0000313" key="4">
    <source>
        <dbReference type="EMBL" id="WFL76485.1"/>
    </source>
</evidence>
<organism evidence="4 5">
    <name type="scientific">Altererythrobacter arenosus</name>
    <dbReference type="NCBI Taxonomy" id="3032592"/>
    <lineage>
        <taxon>Bacteria</taxon>
        <taxon>Pseudomonadati</taxon>
        <taxon>Pseudomonadota</taxon>
        <taxon>Alphaproteobacteria</taxon>
        <taxon>Sphingomonadales</taxon>
        <taxon>Erythrobacteraceae</taxon>
        <taxon>Altererythrobacter</taxon>
    </lineage>
</organism>
<evidence type="ECO:0000256" key="1">
    <source>
        <dbReference type="ARBA" id="ARBA00022503"/>
    </source>
</evidence>
<dbReference type="NCBIfam" id="TIGR03243">
    <property type="entry name" value="arg_catab_AOST"/>
    <property type="match status" value="1"/>
</dbReference>
<evidence type="ECO:0000256" key="2">
    <source>
        <dbReference type="ARBA" id="ARBA00022679"/>
    </source>
</evidence>
<dbReference type="Proteomes" id="UP001215827">
    <property type="component" value="Chromosome"/>
</dbReference>
<dbReference type="SUPFAM" id="SSF55729">
    <property type="entry name" value="Acyl-CoA N-acyltransferases (Nat)"/>
    <property type="match status" value="1"/>
</dbReference>
<keyword evidence="2" id="KW-0808">Transferase</keyword>
<dbReference type="Pfam" id="PF04958">
    <property type="entry name" value="AstA"/>
    <property type="match status" value="1"/>
</dbReference>
<dbReference type="PANTHER" id="PTHR30420">
    <property type="entry name" value="N-SUCCINYLARGININE DIHYDROLASE"/>
    <property type="match status" value="1"/>
</dbReference>
<evidence type="ECO:0000256" key="3">
    <source>
        <dbReference type="ARBA" id="ARBA00023315"/>
    </source>
</evidence>
<dbReference type="EMBL" id="CP121106">
    <property type="protein sequence ID" value="WFL76485.1"/>
    <property type="molecule type" value="Genomic_DNA"/>
</dbReference>
<keyword evidence="1" id="KW-0056">Arginine metabolism</keyword>
<dbReference type="InterPro" id="IPR007041">
    <property type="entry name" value="Arg_succinylTrfase_AstA/AruG"/>
</dbReference>
<dbReference type="RefSeq" id="WP_278015251.1">
    <property type="nucleotide sequence ID" value="NZ_CP121106.1"/>
</dbReference>
<gene>
    <name evidence="4" type="ORF">P7228_10805</name>
</gene>
<keyword evidence="5" id="KW-1185">Reference proteome</keyword>
<reference evidence="4 5" key="1">
    <citation type="submission" date="2023-03" db="EMBL/GenBank/DDBJ databases">
        <title>Altererythrobacter sp. CAU 1644 isolated from sand.</title>
        <authorList>
            <person name="Kim W."/>
        </authorList>
    </citation>
    <scope>NUCLEOTIDE SEQUENCE [LARGE SCALE GENOMIC DNA]</scope>
    <source>
        <strain evidence="4 5">CAU 1644</strain>
    </source>
</reference>
<accession>A0ABY8FN79</accession>
<keyword evidence="3" id="KW-0012">Acyltransferase</keyword>
<name>A0ABY8FN79_9SPHN</name>
<protein>
    <submittedName>
        <fullName evidence="4">Arginine N-succinyltransferase</fullName>
    </submittedName>
</protein>
<proteinExistence type="predicted"/>
<evidence type="ECO:0000313" key="5">
    <source>
        <dbReference type="Proteomes" id="UP001215827"/>
    </source>
</evidence>
<sequence>MTFRLRAARADDLEHLYEMAKLTGGGFTNLPPDRNALGAKLARASEAFARDEDELADEQFVLILEDTATGAIRGTCQLMTQVGQQWPFYSYRLNTLTQYSQELDRTVRAEMLSLVTDLEGSSEVGGLFLHPNERAGGLGLLLARSRYLFIAMHRERFGDRVLAELRGIIDERGGSPFWDGVAGRFFGMGFQEADYFNAINGNQFIADLMPKHPVYVAMLDEEAKKVIGMPHPTGRAAMRMLENEGFRYDGYVDIFDGGPTMVARTDDVKSVKEAKPLKITSTTLEEGERALLATGRLSSFRSCYGARALGDEGEIAIDAQAADVLDVKIGDTVWSVAR</sequence>